<dbReference type="EMBL" id="CP069033">
    <property type="protein sequence ID" value="QRD00443.1"/>
    <property type="molecule type" value="Genomic_DNA"/>
</dbReference>
<keyword evidence="2" id="KW-1185">Reference proteome</keyword>
<evidence type="ECO:0000313" key="2">
    <source>
        <dbReference type="Proteomes" id="UP000663193"/>
    </source>
</evidence>
<dbReference type="Proteomes" id="UP000663193">
    <property type="component" value="Chromosome 11"/>
</dbReference>
<reference evidence="2" key="1">
    <citation type="journal article" date="2021" name="BMC Genomics">
        <title>Chromosome-level genome assembly and manually-curated proteome of model necrotroph Parastagonospora nodorum Sn15 reveals a genome-wide trove of candidate effector homologs, and redundancy of virulence-related functions within an accessory chromosome.</title>
        <authorList>
            <person name="Bertazzoni S."/>
            <person name="Jones D.A.B."/>
            <person name="Phan H.T."/>
            <person name="Tan K.-C."/>
            <person name="Hane J.K."/>
        </authorList>
    </citation>
    <scope>NUCLEOTIDE SEQUENCE [LARGE SCALE GENOMIC DNA]</scope>
    <source>
        <strain evidence="2">SN15 / ATCC MYA-4574 / FGSC 10173)</strain>
    </source>
</reference>
<dbReference type="VEuPathDB" id="FungiDB:JI435_415190"/>
<sequence length="84" mass="9525">MLAAGQTHVVLPPNASTDMSLFLQHSNFLPNLHCSVRKDCLGNSWGRFVMRRGKELIYADCTRELMVVSRSLVFCITVIHYCKP</sequence>
<dbReference type="AlphaFoldDB" id="A0A7U2F800"/>
<proteinExistence type="predicted"/>
<gene>
    <name evidence="1" type="ORF">JI435_415190</name>
</gene>
<name>A0A7U2F800_PHANO</name>
<organism evidence="1 2">
    <name type="scientific">Phaeosphaeria nodorum (strain SN15 / ATCC MYA-4574 / FGSC 10173)</name>
    <name type="common">Glume blotch fungus</name>
    <name type="synonym">Parastagonospora nodorum</name>
    <dbReference type="NCBI Taxonomy" id="321614"/>
    <lineage>
        <taxon>Eukaryota</taxon>
        <taxon>Fungi</taxon>
        <taxon>Dikarya</taxon>
        <taxon>Ascomycota</taxon>
        <taxon>Pezizomycotina</taxon>
        <taxon>Dothideomycetes</taxon>
        <taxon>Pleosporomycetidae</taxon>
        <taxon>Pleosporales</taxon>
        <taxon>Pleosporineae</taxon>
        <taxon>Phaeosphaeriaceae</taxon>
        <taxon>Parastagonospora</taxon>
    </lineage>
</organism>
<protein>
    <submittedName>
        <fullName evidence="1">Uncharacterized protein</fullName>
    </submittedName>
</protein>
<accession>A0A7U2F800</accession>
<evidence type="ECO:0000313" key="1">
    <source>
        <dbReference type="EMBL" id="QRD00443.1"/>
    </source>
</evidence>